<keyword evidence="3" id="KW-0413">Isomerase</keyword>
<protein>
    <submittedName>
        <fullName evidence="5">Enoyl-CoA delta isomerase 2, mitochondrial</fullName>
    </submittedName>
</protein>
<proteinExistence type="predicted"/>
<reference evidence="5" key="1">
    <citation type="submission" date="2017-02" db="UniProtKB">
        <authorList>
            <consortium name="WormBaseParasite"/>
        </authorList>
    </citation>
    <scope>IDENTIFICATION</scope>
</reference>
<keyword evidence="2" id="KW-0576">Peroxisome</keyword>
<dbReference type="PANTHER" id="PTHR43684">
    <property type="match status" value="1"/>
</dbReference>
<dbReference type="CDD" id="cd06558">
    <property type="entry name" value="crotonase-like"/>
    <property type="match status" value="1"/>
</dbReference>
<keyword evidence="4" id="KW-1185">Reference proteome</keyword>
<evidence type="ECO:0000313" key="4">
    <source>
        <dbReference type="Proteomes" id="UP000038045"/>
    </source>
</evidence>
<organism evidence="4 5">
    <name type="scientific">Parastrongyloides trichosuri</name>
    <name type="common">Possum-specific nematode worm</name>
    <dbReference type="NCBI Taxonomy" id="131310"/>
    <lineage>
        <taxon>Eukaryota</taxon>
        <taxon>Metazoa</taxon>
        <taxon>Ecdysozoa</taxon>
        <taxon>Nematoda</taxon>
        <taxon>Chromadorea</taxon>
        <taxon>Rhabditida</taxon>
        <taxon>Tylenchina</taxon>
        <taxon>Panagrolaimomorpha</taxon>
        <taxon>Strongyloidoidea</taxon>
        <taxon>Strongyloididae</taxon>
        <taxon>Parastrongyloides</taxon>
    </lineage>
</organism>
<dbReference type="SUPFAM" id="SSF52096">
    <property type="entry name" value="ClpP/crotonase"/>
    <property type="match status" value="1"/>
</dbReference>
<dbReference type="Pfam" id="PF00378">
    <property type="entry name" value="ECH_1"/>
    <property type="match status" value="1"/>
</dbReference>
<evidence type="ECO:0000256" key="1">
    <source>
        <dbReference type="ARBA" id="ARBA00004275"/>
    </source>
</evidence>
<dbReference type="Proteomes" id="UP000038045">
    <property type="component" value="Unplaced"/>
</dbReference>
<dbReference type="GO" id="GO:0005777">
    <property type="term" value="C:peroxisome"/>
    <property type="evidence" value="ECO:0007669"/>
    <property type="project" value="UniProtKB-SubCell"/>
</dbReference>
<evidence type="ECO:0000313" key="5">
    <source>
        <dbReference type="WBParaSite" id="PTRK_0000569700.1"/>
    </source>
</evidence>
<dbReference type="InterPro" id="IPR051053">
    <property type="entry name" value="ECH/Chromodomain_protein"/>
</dbReference>
<dbReference type="InterPro" id="IPR001753">
    <property type="entry name" value="Enoyl-CoA_hydra/iso"/>
</dbReference>
<comment type="subcellular location">
    <subcellularLocation>
        <location evidence="1">Peroxisome</location>
    </subcellularLocation>
</comment>
<dbReference type="PANTHER" id="PTHR43684:SF1">
    <property type="entry name" value="ENOYL-COA DELTA ISOMERASE 2"/>
    <property type="match status" value="1"/>
</dbReference>
<evidence type="ECO:0000256" key="2">
    <source>
        <dbReference type="ARBA" id="ARBA00023140"/>
    </source>
</evidence>
<dbReference type="InterPro" id="IPR029045">
    <property type="entry name" value="ClpP/crotonase-like_dom_sf"/>
</dbReference>
<dbReference type="AlphaFoldDB" id="A0A0N4ZDN7"/>
<accession>A0A0N4ZDN7</accession>
<evidence type="ECO:0000256" key="3">
    <source>
        <dbReference type="ARBA" id="ARBA00023235"/>
    </source>
</evidence>
<name>A0A0N4ZDN7_PARTI</name>
<sequence length="332" mass="38210">MLGRCPLSRVCLISFKRTTILQGVRNLSSDDKVRVGYVRNQLGLRDWISEYCNLQSQLTINSYMEYEMLKAQKELVSDNDFDFELKLPNIKLKMVKKALVITIDDTRNLNSLTPEMYEGITEALKYSLDDRNTAVTILTGEGTYFSNGNNFKNIKDFNMRKYNEIYKKFMMALIDHDKPLVGFINGPTVGIFAECLPLFDYIIATNNTYFQSIAIQNNSIPGGCSTFTYDHFAGRKFASNFIMKGNRMSAIEARNAGFVNSVVQNRFFNQACKRKISQFSKINPVNLVMMKKAFRDLIRCDLYKSLEKELEFHDTPSLQSTVLHELMHPKNE</sequence>
<dbReference type="GO" id="GO:0004165">
    <property type="term" value="F:delta(3)-delta(2)-enoyl-CoA isomerase activity"/>
    <property type="evidence" value="ECO:0007669"/>
    <property type="project" value="UniProtKB-ARBA"/>
</dbReference>
<dbReference type="STRING" id="131310.A0A0N4ZDN7"/>
<dbReference type="WBParaSite" id="PTRK_0000569700.1">
    <property type="protein sequence ID" value="PTRK_0000569700.1"/>
    <property type="gene ID" value="PTRK_0000569700"/>
</dbReference>
<dbReference type="Gene3D" id="3.90.226.10">
    <property type="entry name" value="2-enoyl-CoA Hydratase, Chain A, domain 1"/>
    <property type="match status" value="1"/>
</dbReference>